<comment type="caution">
    <text evidence="2">The sequence shown here is derived from an EMBL/GenBank/DDBJ whole genome shotgun (WGS) entry which is preliminary data.</text>
</comment>
<accession>A0A9E2W8A9</accession>
<dbReference type="RefSeq" id="WP_217791922.1">
    <property type="nucleotide sequence ID" value="NZ_JAHSPG010000011.1"/>
</dbReference>
<dbReference type="EMBL" id="JAHSPG010000011">
    <property type="protein sequence ID" value="MBV4358246.1"/>
    <property type="molecule type" value="Genomic_DNA"/>
</dbReference>
<dbReference type="Proteomes" id="UP000812270">
    <property type="component" value="Unassembled WGS sequence"/>
</dbReference>
<dbReference type="AlphaFoldDB" id="A0A9E2W8A9"/>
<organism evidence="2 3">
    <name type="scientific">Pinibacter aurantiacus</name>
    <dbReference type="NCBI Taxonomy" id="2851599"/>
    <lineage>
        <taxon>Bacteria</taxon>
        <taxon>Pseudomonadati</taxon>
        <taxon>Bacteroidota</taxon>
        <taxon>Chitinophagia</taxon>
        <taxon>Chitinophagales</taxon>
        <taxon>Chitinophagaceae</taxon>
        <taxon>Pinibacter</taxon>
    </lineage>
</organism>
<gene>
    <name evidence="2" type="ORF">KTO63_13860</name>
</gene>
<feature type="transmembrane region" description="Helical" evidence="1">
    <location>
        <begin position="112"/>
        <end position="130"/>
    </location>
</feature>
<keyword evidence="1" id="KW-0472">Membrane</keyword>
<feature type="transmembrane region" description="Helical" evidence="1">
    <location>
        <begin position="17"/>
        <end position="39"/>
    </location>
</feature>
<feature type="transmembrane region" description="Helical" evidence="1">
    <location>
        <begin position="136"/>
        <end position="154"/>
    </location>
</feature>
<keyword evidence="3" id="KW-1185">Reference proteome</keyword>
<keyword evidence="1" id="KW-0812">Transmembrane</keyword>
<name>A0A9E2W8A9_9BACT</name>
<proteinExistence type="predicted"/>
<keyword evidence="1" id="KW-1133">Transmembrane helix</keyword>
<evidence type="ECO:0000256" key="1">
    <source>
        <dbReference type="SAM" id="Phobius"/>
    </source>
</evidence>
<evidence type="ECO:0000313" key="3">
    <source>
        <dbReference type="Proteomes" id="UP000812270"/>
    </source>
</evidence>
<reference evidence="2" key="1">
    <citation type="submission" date="2021-06" db="EMBL/GenBank/DDBJ databases">
        <authorList>
            <person name="Huq M.A."/>
        </authorList>
    </citation>
    <scope>NUCLEOTIDE SEQUENCE</scope>
    <source>
        <strain evidence="2">MAH-26</strain>
    </source>
</reference>
<sequence>MIYTNDETDKSLRQKNFLLSVYALPIAVSASLCSLTYLATSANYLPKGDGFFGYMASLFPGILLFARNSRNWLKMPDGTFHNIKDIVPTTKINMTEPSQYEEEYFFSTKEKITSTLMGVGLTVASVWLATKGSKSVLIPVSMAAGGIFIGYTGIKGLLDKSATLKLATTGLWTKKLGFVDYNDLVKAQVVQDTSGKTPQTILEIYLKGTVFAEANQPDERLNLTNVDGKEYVEMVLVNLMNKRHEVPA</sequence>
<evidence type="ECO:0000313" key="2">
    <source>
        <dbReference type="EMBL" id="MBV4358246.1"/>
    </source>
</evidence>
<feature type="transmembrane region" description="Helical" evidence="1">
    <location>
        <begin position="51"/>
        <end position="66"/>
    </location>
</feature>
<protein>
    <submittedName>
        <fullName evidence="2">Uncharacterized protein</fullName>
    </submittedName>
</protein>